<keyword evidence="1" id="KW-0812">Transmembrane</keyword>
<name>A0A5Q0UH24_9ARCH</name>
<reference evidence="3" key="1">
    <citation type="submission" date="2019-05" db="EMBL/GenBank/DDBJ databases">
        <title>Candidatus Nanohalobium constans, a novel model system to study the DPANN nano-sized archaea: genomic and physiological characterization of a nanoarchaeon co-cultured with its chitinotrophic host.</title>
        <authorList>
            <person name="La Cono V."/>
            <person name="Arcadi E."/>
            <person name="Crisafi F."/>
            <person name="Denaro R."/>
            <person name="La Spada G."/>
            <person name="Messina E."/>
            <person name="Smedile F."/>
            <person name="Toshchakov S.V."/>
            <person name="Shevchenko M.A."/>
            <person name="Golyshin P.N."/>
            <person name="Golyshina O.V."/>
            <person name="Ferrer M."/>
            <person name="Rohde M."/>
            <person name="Mushegian A."/>
            <person name="Sorokin D.Y."/>
            <person name="Giuliano L."/>
            <person name="Yakimov M.M."/>
        </authorList>
    </citation>
    <scope>NUCLEOTIDE SEQUENCE [LARGE SCALE GENOMIC DNA]</scope>
    <source>
        <strain evidence="3">LC1Nh</strain>
    </source>
</reference>
<protein>
    <submittedName>
        <fullName evidence="2">Uncharacterized protein</fullName>
    </submittedName>
</protein>
<proteinExistence type="predicted"/>
<feature type="transmembrane region" description="Helical" evidence="1">
    <location>
        <begin position="7"/>
        <end position="28"/>
    </location>
</feature>
<sequence>MVKKKGLGYSIEAIVAIATVFIFIFGAVNVPQGQDWNSFRSQVSANDLTYTLQEAGYINHALRNGETGSIQTAFSTITERDVEVSGLVSNLPINDNRVAFHVVNSDRYNQNLDEVESSDKCEGDLEEIKSRSDQPVLRSEGGLENNRLYIGDLDPQISGGNSEQDYDSVWVDNGTKCQFSNSEGPFNIEEIFKWDNNYYDIKSIESDKLRIYNATQPVRFRDMFDRDVNSVKTFTSVDTVNFTRLDRRSYDTAVIRREEAVQEIDTDTDKREKFENFLKQGSALILANLSSSSFENGDFLDDTGFEYVDVSYQGSYDGDSAESGFDSSTSAQEAQTSFLGLEGEEDNLEMAPSTKVISDTERTLESGKALVKSSKLYDFSEWNREKQNMNSVTPEEVEGKPDSKCLDNKPEALTEAVFDFPDFDYNVLNAELGTSDSYCNNNNVRAVKVDLDRDGDYLDENEGPFLNGDQITIDNRVYNLNITVYDPDPNIGCDQEGGCVSFEYRGDEKVEVIPRRRSLKNLPSGGKIALTSYRQNYDAESLKAIVSTIYWLRGSQTSFTGQKTPGETSTKTYSSIKEETYLPYEINFRWGQ</sequence>
<evidence type="ECO:0000313" key="2">
    <source>
        <dbReference type="EMBL" id="QGA80255.1"/>
    </source>
</evidence>
<organism evidence="2 3">
    <name type="scientific">Candidatus Nanohalobium constans</name>
    <dbReference type="NCBI Taxonomy" id="2565781"/>
    <lineage>
        <taxon>Archaea</taxon>
        <taxon>Candidatus Nanohalarchaeota</taxon>
        <taxon>Candidatus Nanohalobia</taxon>
        <taxon>Candidatus Nanohalobiales</taxon>
        <taxon>Candidatus Nanohalobiaceae</taxon>
        <taxon>Candidatus Nanohalobium</taxon>
    </lineage>
</organism>
<keyword evidence="1" id="KW-0472">Membrane</keyword>
<dbReference type="RefSeq" id="WP_153549993.1">
    <property type="nucleotide sequence ID" value="NZ_CP040089.1"/>
</dbReference>
<dbReference type="Proteomes" id="UP000377803">
    <property type="component" value="Chromosome"/>
</dbReference>
<keyword evidence="1" id="KW-1133">Transmembrane helix</keyword>
<accession>A0A5Q0UH24</accession>
<dbReference type="AlphaFoldDB" id="A0A5Q0UH24"/>
<dbReference type="EMBL" id="CP040089">
    <property type="protein sequence ID" value="QGA80255.1"/>
    <property type="molecule type" value="Genomic_DNA"/>
</dbReference>
<keyword evidence="3" id="KW-1185">Reference proteome</keyword>
<evidence type="ECO:0000313" key="3">
    <source>
        <dbReference type="Proteomes" id="UP000377803"/>
    </source>
</evidence>
<dbReference type="GeneID" id="42364737"/>
<gene>
    <name evidence="2" type="ORF">LC1Nh_0354</name>
</gene>
<evidence type="ECO:0000256" key="1">
    <source>
        <dbReference type="SAM" id="Phobius"/>
    </source>
</evidence>
<dbReference type="KEGG" id="ncon:LC1Nh_0354"/>